<protein>
    <submittedName>
        <fullName evidence="6">TetR/AcrR family transcriptional regulator</fullName>
    </submittedName>
</protein>
<dbReference type="InterPro" id="IPR050109">
    <property type="entry name" value="HTH-type_TetR-like_transc_reg"/>
</dbReference>
<dbReference type="PANTHER" id="PTHR30055">
    <property type="entry name" value="HTH-TYPE TRANSCRIPTIONAL REGULATOR RUTR"/>
    <property type="match status" value="1"/>
</dbReference>
<feature type="DNA-binding region" description="H-T-H motif" evidence="4">
    <location>
        <begin position="29"/>
        <end position="48"/>
    </location>
</feature>
<keyword evidence="1" id="KW-0805">Transcription regulation</keyword>
<organism evidence="6 7">
    <name type="scientific">Shinella sumterensis</name>
    <dbReference type="NCBI Taxonomy" id="1967501"/>
    <lineage>
        <taxon>Bacteria</taxon>
        <taxon>Pseudomonadati</taxon>
        <taxon>Pseudomonadota</taxon>
        <taxon>Alphaproteobacteria</taxon>
        <taxon>Hyphomicrobiales</taxon>
        <taxon>Rhizobiaceae</taxon>
        <taxon>Shinella</taxon>
    </lineage>
</organism>
<dbReference type="Gene3D" id="1.10.357.10">
    <property type="entry name" value="Tetracycline Repressor, domain 2"/>
    <property type="match status" value="1"/>
</dbReference>
<reference evidence="6 7" key="1">
    <citation type="submission" date="2023-08" db="EMBL/GenBank/DDBJ databases">
        <title>Pathogen: clinical or host-associated sample.</title>
        <authorList>
            <person name="Hergert J."/>
            <person name="Casey R."/>
            <person name="Wagner J."/>
            <person name="Young E.L."/>
            <person name="Oakeson K.F."/>
        </authorList>
    </citation>
    <scope>NUCLEOTIDE SEQUENCE [LARGE SCALE GENOMIC DNA]</scope>
    <source>
        <strain evidence="6 7">1760953</strain>
        <plasmid evidence="6 7">unnamed2</plasmid>
    </source>
</reference>
<dbReference type="InterPro" id="IPR001647">
    <property type="entry name" value="HTH_TetR"/>
</dbReference>
<dbReference type="Gene3D" id="1.10.10.60">
    <property type="entry name" value="Homeodomain-like"/>
    <property type="match status" value="1"/>
</dbReference>
<keyword evidence="2 4" id="KW-0238">DNA-binding</keyword>
<keyword evidence="6" id="KW-0614">Plasmid</keyword>
<name>A0AA50CU62_9HYPH</name>
<dbReference type="InterPro" id="IPR036271">
    <property type="entry name" value="Tet_transcr_reg_TetR-rel_C_sf"/>
</dbReference>
<dbReference type="PRINTS" id="PR00455">
    <property type="entry name" value="HTHTETR"/>
</dbReference>
<dbReference type="PROSITE" id="PS50977">
    <property type="entry name" value="HTH_TETR_2"/>
    <property type="match status" value="1"/>
</dbReference>
<sequence>MRKKTEVRRMSFVKAAGKLFIDQGFGVVTMEAIAAEAAASKVTLYSYFKSKEDLFEAFVNEAGKGKFEELEAAKDEPDLRLSLYRLGIAYLSLVTRPDIIAMTRLIIGEAARQPELCRIFYENGARRTLQSLGVVMQILIARGLLRQADPYQTGLYFKSLCEAGLLERQLWGLDQVPDVQTLHTTVAGAIDVFLPAYAPSTPPDSWAKSEPAQPR</sequence>
<dbReference type="SUPFAM" id="SSF48498">
    <property type="entry name" value="Tetracyclin repressor-like, C-terminal domain"/>
    <property type="match status" value="1"/>
</dbReference>
<dbReference type="Pfam" id="PF00440">
    <property type="entry name" value="TetR_N"/>
    <property type="match status" value="1"/>
</dbReference>
<keyword evidence="7" id="KW-1185">Reference proteome</keyword>
<evidence type="ECO:0000256" key="2">
    <source>
        <dbReference type="ARBA" id="ARBA00023125"/>
    </source>
</evidence>
<evidence type="ECO:0000313" key="7">
    <source>
        <dbReference type="Proteomes" id="UP001234585"/>
    </source>
</evidence>
<dbReference type="GO" id="GO:0000976">
    <property type="term" value="F:transcription cis-regulatory region binding"/>
    <property type="evidence" value="ECO:0007669"/>
    <property type="project" value="TreeGrafter"/>
</dbReference>
<dbReference type="InterPro" id="IPR009057">
    <property type="entry name" value="Homeodomain-like_sf"/>
</dbReference>
<dbReference type="EMBL" id="CP132304">
    <property type="protein sequence ID" value="WLS00675.1"/>
    <property type="molecule type" value="Genomic_DNA"/>
</dbReference>
<evidence type="ECO:0000256" key="3">
    <source>
        <dbReference type="ARBA" id="ARBA00023163"/>
    </source>
</evidence>
<dbReference type="PANTHER" id="PTHR30055:SF146">
    <property type="entry name" value="HTH-TYPE TRANSCRIPTIONAL DUAL REGULATOR CECR"/>
    <property type="match status" value="1"/>
</dbReference>
<dbReference type="GO" id="GO:0003700">
    <property type="term" value="F:DNA-binding transcription factor activity"/>
    <property type="evidence" value="ECO:0007669"/>
    <property type="project" value="TreeGrafter"/>
</dbReference>
<dbReference type="InterPro" id="IPR039536">
    <property type="entry name" value="TetR_C_Proteobacteria"/>
</dbReference>
<feature type="domain" description="HTH tetR-type" evidence="5">
    <location>
        <begin position="6"/>
        <end position="66"/>
    </location>
</feature>
<dbReference type="Pfam" id="PF14246">
    <property type="entry name" value="TetR_C_7"/>
    <property type="match status" value="1"/>
</dbReference>
<evidence type="ECO:0000313" key="6">
    <source>
        <dbReference type="EMBL" id="WLS00675.1"/>
    </source>
</evidence>
<proteinExistence type="predicted"/>
<dbReference type="AlphaFoldDB" id="A0AA50CU62"/>
<accession>A0AA50CU62</accession>
<dbReference type="SUPFAM" id="SSF46689">
    <property type="entry name" value="Homeodomain-like"/>
    <property type="match status" value="1"/>
</dbReference>
<keyword evidence="3" id="KW-0804">Transcription</keyword>
<dbReference type="RefSeq" id="WP_306040522.1">
    <property type="nucleotide sequence ID" value="NZ_CP132304.1"/>
</dbReference>
<evidence type="ECO:0000256" key="1">
    <source>
        <dbReference type="ARBA" id="ARBA00023015"/>
    </source>
</evidence>
<gene>
    <name evidence="6" type="ORF">Q9313_25230</name>
</gene>
<dbReference type="Proteomes" id="UP001234585">
    <property type="component" value="Plasmid unnamed2"/>
</dbReference>
<dbReference type="FunFam" id="1.10.10.60:FF:000141">
    <property type="entry name" value="TetR family transcriptional regulator"/>
    <property type="match status" value="1"/>
</dbReference>
<evidence type="ECO:0000259" key="5">
    <source>
        <dbReference type="PROSITE" id="PS50977"/>
    </source>
</evidence>
<geneLocation type="plasmid" evidence="6 7">
    <name>unnamed2</name>
</geneLocation>
<evidence type="ECO:0000256" key="4">
    <source>
        <dbReference type="PROSITE-ProRule" id="PRU00335"/>
    </source>
</evidence>